<keyword evidence="2" id="KW-1185">Reference proteome</keyword>
<proteinExistence type="predicted"/>
<protein>
    <submittedName>
        <fullName evidence="1">Uncharacterized protein</fullName>
    </submittedName>
</protein>
<dbReference type="AlphaFoldDB" id="A0A9P0ICD7"/>
<gene>
    <name evidence="1" type="ORF">SPLIT_LOCUS9512</name>
</gene>
<name>A0A9P0ICD7_SPOLI</name>
<dbReference type="EMBL" id="LR824535">
    <property type="protein sequence ID" value="CAH1644158.1"/>
    <property type="molecule type" value="Genomic_DNA"/>
</dbReference>
<evidence type="ECO:0000313" key="1">
    <source>
        <dbReference type="EMBL" id="CAH1644158.1"/>
    </source>
</evidence>
<accession>A0A9P0ICD7</accession>
<reference evidence="1" key="1">
    <citation type="submission" date="2022-02" db="EMBL/GenBank/DDBJ databases">
        <authorList>
            <person name="King R."/>
        </authorList>
    </citation>
    <scope>NUCLEOTIDE SEQUENCE</scope>
</reference>
<organism evidence="1 2">
    <name type="scientific">Spodoptera littoralis</name>
    <name type="common">Egyptian cotton leafworm</name>
    <dbReference type="NCBI Taxonomy" id="7109"/>
    <lineage>
        <taxon>Eukaryota</taxon>
        <taxon>Metazoa</taxon>
        <taxon>Ecdysozoa</taxon>
        <taxon>Arthropoda</taxon>
        <taxon>Hexapoda</taxon>
        <taxon>Insecta</taxon>
        <taxon>Pterygota</taxon>
        <taxon>Neoptera</taxon>
        <taxon>Endopterygota</taxon>
        <taxon>Lepidoptera</taxon>
        <taxon>Glossata</taxon>
        <taxon>Ditrysia</taxon>
        <taxon>Noctuoidea</taxon>
        <taxon>Noctuidae</taxon>
        <taxon>Amphipyrinae</taxon>
        <taxon>Spodoptera</taxon>
    </lineage>
</organism>
<evidence type="ECO:0000313" key="2">
    <source>
        <dbReference type="Proteomes" id="UP001153321"/>
    </source>
</evidence>
<sequence length="72" mass="8386">MVLFHCSTRYASAHIQYRIYFHGCGASERVARDEWKTGKCRLDSDTERNITSHTLLISKEVAQKQLFSSYED</sequence>
<dbReference type="Proteomes" id="UP001153321">
    <property type="component" value="Chromosome 4"/>
</dbReference>